<evidence type="ECO:0000313" key="1">
    <source>
        <dbReference type="EMBL" id="MTI29115.1"/>
    </source>
</evidence>
<dbReference type="Proteomes" id="UP000798808">
    <property type="component" value="Unassembled WGS sequence"/>
</dbReference>
<dbReference type="InterPro" id="IPR007815">
    <property type="entry name" value="Emycin_Estase"/>
</dbReference>
<sequence length="441" mass="50685">MDTQTLSAHQRLIESTKDVSHRLETSHHLDPLMDRIGDSRFVLLGEASHGTHEYYTWRTAITQRLIEEKGFSFVAVEGDWPDCYRLNRFVKGYKDSGLTEEEVLRQFDRWPTWMWANWEVAALLQWMKDYNNNVIKNRKVGFYGLDVYSLGESLEAILQYLDKEDPQIAKETRKVMECFESYGGTEGQAYAMATRLVPKACEKEVVKMLADITSHISSYDSDPEMVFSTGQNAKVAVNAERYYRAMVGSGPESWNIRDRHMAETLDDLMEFHGKDSTKCVIWEHNTHIGDARATPMARSGMVNVGQLVREKYGEEDVVLVGFGSYKGSVIAGRSWGAPMEEMTVPEAPEGSWEYLLHSMNEENRLLIFDPDKNKELMSQRLNHRAIGVIYSPGADRYSNYVPSRIPQRYDAFLYIDETEAVHPLHLKANSKEMPDTYPWNL</sequence>
<dbReference type="Gene3D" id="3.40.1660.10">
    <property type="entry name" value="EreA-like (biosynthetic domain)"/>
    <property type="match status" value="1"/>
</dbReference>
<organism evidence="1 2">
    <name type="scientific">Fulvivirga kasyanovii</name>
    <dbReference type="NCBI Taxonomy" id="396812"/>
    <lineage>
        <taxon>Bacteria</taxon>
        <taxon>Pseudomonadati</taxon>
        <taxon>Bacteroidota</taxon>
        <taxon>Cytophagia</taxon>
        <taxon>Cytophagales</taxon>
        <taxon>Fulvivirgaceae</taxon>
        <taxon>Fulvivirga</taxon>
    </lineage>
</organism>
<dbReference type="PANTHER" id="PTHR31299">
    <property type="entry name" value="ESTERASE, PUTATIVE (AFU_ORTHOLOGUE AFUA_1G05850)-RELATED"/>
    <property type="match status" value="1"/>
</dbReference>
<protein>
    <submittedName>
        <fullName evidence="1">Erythromycin esterase family protein</fullName>
    </submittedName>
</protein>
<dbReference type="PIRSF" id="PIRSF036794">
    <property type="entry name" value="UCP_erythr_ester"/>
    <property type="match status" value="1"/>
</dbReference>
<dbReference type="InterPro" id="IPR052036">
    <property type="entry name" value="Hydrolase/PRTase-associated"/>
</dbReference>
<accession>A0ABW9S0Q0</accession>
<evidence type="ECO:0000313" key="2">
    <source>
        <dbReference type="Proteomes" id="UP000798808"/>
    </source>
</evidence>
<gene>
    <name evidence="1" type="ORF">E1163_29410</name>
</gene>
<dbReference type="InterPro" id="IPR014622">
    <property type="entry name" value="UCP036794_erythomycin"/>
</dbReference>
<dbReference type="RefSeq" id="WP_155177295.1">
    <property type="nucleotide sequence ID" value="NZ_BAAAFL010000022.1"/>
</dbReference>
<dbReference type="CDD" id="cd14728">
    <property type="entry name" value="Ere-like"/>
    <property type="match status" value="1"/>
</dbReference>
<name>A0ABW9S0Q0_9BACT</name>
<comment type="caution">
    <text evidence="1">The sequence shown here is derived from an EMBL/GenBank/DDBJ whole genome shotgun (WGS) entry which is preliminary data.</text>
</comment>
<dbReference type="Pfam" id="PF05139">
    <property type="entry name" value="Erythro_esteras"/>
    <property type="match status" value="1"/>
</dbReference>
<keyword evidence="2" id="KW-1185">Reference proteome</keyword>
<proteinExistence type="predicted"/>
<reference evidence="1 2" key="1">
    <citation type="submission" date="2019-02" db="EMBL/GenBank/DDBJ databases">
        <authorList>
            <person name="Goldberg S.R."/>
            <person name="Haltli B.A."/>
            <person name="Correa H."/>
            <person name="Russell K.G."/>
        </authorList>
    </citation>
    <scope>NUCLEOTIDE SEQUENCE [LARGE SCALE GENOMIC DNA]</scope>
    <source>
        <strain evidence="1 2">JCM 16186</strain>
    </source>
</reference>
<dbReference type="EMBL" id="SMLW01000679">
    <property type="protein sequence ID" value="MTI29115.1"/>
    <property type="molecule type" value="Genomic_DNA"/>
</dbReference>
<dbReference type="Gene3D" id="3.30.1870.10">
    <property type="entry name" value="EreA-like, domain 2"/>
    <property type="match status" value="1"/>
</dbReference>
<dbReference type="Gene3D" id="1.20.1440.30">
    <property type="entry name" value="Biosynthetic Protein domain"/>
    <property type="match status" value="1"/>
</dbReference>
<dbReference type="SUPFAM" id="SSF159501">
    <property type="entry name" value="EreA/ChaN-like"/>
    <property type="match status" value="1"/>
</dbReference>
<dbReference type="PANTHER" id="PTHR31299:SF0">
    <property type="entry name" value="ESTERASE, PUTATIVE (AFU_ORTHOLOGUE AFUA_1G05850)-RELATED"/>
    <property type="match status" value="1"/>
</dbReference>